<dbReference type="RefSeq" id="WP_340330256.1">
    <property type="nucleotide sequence ID" value="NZ_JAZHOF010000005.1"/>
</dbReference>
<feature type="domain" description="2'-deoxycytidine 5'-triphosphate deaminase N-terminal" evidence="4">
    <location>
        <begin position="36"/>
        <end position="197"/>
    </location>
</feature>
<dbReference type="Proteomes" id="UP001378188">
    <property type="component" value="Unassembled WGS sequence"/>
</dbReference>
<evidence type="ECO:0000259" key="5">
    <source>
        <dbReference type="Pfam" id="PF22569"/>
    </source>
</evidence>
<dbReference type="InterPro" id="IPR053811">
    <property type="entry name" value="DCD_C"/>
</dbReference>
<evidence type="ECO:0000256" key="2">
    <source>
        <dbReference type="ARBA" id="ARBA00023080"/>
    </source>
</evidence>
<dbReference type="InterPro" id="IPR010550">
    <property type="entry name" value="DCD_N"/>
</dbReference>
<keyword evidence="2" id="KW-0546">Nucleotide metabolism</keyword>
<protein>
    <submittedName>
        <fullName evidence="6">2'-deoxycytidine 5'-triphosphate deaminase</fullName>
        <ecNumber evidence="6">3.5.4.13</ecNumber>
    </submittedName>
</protein>
<dbReference type="InterPro" id="IPR036157">
    <property type="entry name" value="dUTPase-like_sf"/>
</dbReference>
<gene>
    <name evidence="6" type="ORF">V3328_13795</name>
</gene>
<comment type="caution">
    <text evidence="6">The sequence shown here is derived from an EMBL/GenBank/DDBJ whole genome shotgun (WGS) entry which is preliminary data.</text>
</comment>
<dbReference type="GO" id="GO:0009394">
    <property type="term" value="P:2'-deoxyribonucleotide metabolic process"/>
    <property type="evidence" value="ECO:0007669"/>
    <property type="project" value="InterPro"/>
</dbReference>
<dbReference type="CDD" id="cd07557">
    <property type="entry name" value="trimeric_dUTPase"/>
    <property type="match status" value="1"/>
</dbReference>
<feature type="domain" description="2'-deoxycytidine 5'-triphosphate deaminase C-terminal" evidence="5">
    <location>
        <begin position="203"/>
        <end position="390"/>
    </location>
</feature>
<dbReference type="EC" id="3.5.4.13" evidence="6"/>
<evidence type="ECO:0000313" key="7">
    <source>
        <dbReference type="Proteomes" id="UP001378188"/>
    </source>
</evidence>
<dbReference type="Pfam" id="PF06559">
    <property type="entry name" value="DCD_N"/>
    <property type="match status" value="1"/>
</dbReference>
<dbReference type="GO" id="GO:0008829">
    <property type="term" value="F:dCTP deaminase activity"/>
    <property type="evidence" value="ECO:0007669"/>
    <property type="project" value="UniProtKB-EC"/>
</dbReference>
<dbReference type="SUPFAM" id="SSF51283">
    <property type="entry name" value="dUTPase-like"/>
    <property type="match status" value="2"/>
</dbReference>
<proteinExistence type="predicted"/>
<dbReference type="PANTHER" id="PTHR42680:SF3">
    <property type="entry name" value="DCTP DEAMINASE"/>
    <property type="match status" value="1"/>
</dbReference>
<dbReference type="Gene3D" id="2.70.40.10">
    <property type="match status" value="2"/>
</dbReference>
<feature type="region of interest" description="Disordered" evidence="3">
    <location>
        <begin position="1"/>
        <end position="37"/>
    </location>
</feature>
<evidence type="ECO:0000259" key="4">
    <source>
        <dbReference type="Pfam" id="PF06559"/>
    </source>
</evidence>
<dbReference type="AlphaFoldDB" id="A0AAW9RQE2"/>
<dbReference type="NCBIfam" id="NF005734">
    <property type="entry name" value="PRK07559.1"/>
    <property type="match status" value="1"/>
</dbReference>
<sequence>MAEAKADGGGGKGPAQPDRAQPDGANAGRGPSDRRPGILPAEAIRRLVDNRQIVTGGDLATDQIQPASLDLRLGRIAYRVRASFLPGPLHTVKQRLDPLKMHQIDLTRGAVLETGCVYIVPLLEELRLPPHLAADANPKSSTGRLDVFTRVIADNARAFDKVEAGYQGPLYLEISPRTFPILVRTGSRLSQIRFRRGHALLDDAETLALHRAERLVDTDSPNIADGIAVSVDLAGRAGLVGYRAKRHTAVVDVDRRAGYDVVDFWEAIEARPRGSLILDPGEFYILASKEAVHVPPTYAAEMVPFDPLVGEFRVHYAGFFDPGFGHAAAGGHGARAVLEVRSRDVPFIIEDGQIVGRLVYEHLTERPASLYGTDIGSHYQAQGLKLSKHFHLPTT</sequence>
<dbReference type="InterPro" id="IPR033704">
    <property type="entry name" value="dUTPase_trimeric"/>
</dbReference>
<dbReference type="EMBL" id="JAZHOF010000005">
    <property type="protein sequence ID" value="MEJ8572558.1"/>
    <property type="molecule type" value="Genomic_DNA"/>
</dbReference>
<reference evidence="6 7" key="1">
    <citation type="submission" date="2024-02" db="EMBL/GenBank/DDBJ databases">
        <title>Genome analysis and characterization of Microbaculum marinisediminis sp. nov., isolated from marine sediment.</title>
        <authorList>
            <person name="Du Z.-J."/>
            <person name="Ye Y.-Q."/>
            <person name="Zhang Z.-R."/>
            <person name="Yuan S.-M."/>
            <person name="Zhang X.-Y."/>
        </authorList>
    </citation>
    <scope>NUCLEOTIDE SEQUENCE [LARGE SCALE GENOMIC DNA]</scope>
    <source>
        <strain evidence="6 7">SDUM1044001</strain>
    </source>
</reference>
<accession>A0AAW9RQE2</accession>
<dbReference type="Pfam" id="PF22569">
    <property type="entry name" value="DCD_C"/>
    <property type="match status" value="1"/>
</dbReference>
<evidence type="ECO:0000313" key="6">
    <source>
        <dbReference type="EMBL" id="MEJ8572558.1"/>
    </source>
</evidence>
<evidence type="ECO:0000256" key="3">
    <source>
        <dbReference type="SAM" id="MobiDB-lite"/>
    </source>
</evidence>
<dbReference type="PANTHER" id="PTHR42680">
    <property type="entry name" value="DCTP DEAMINASE"/>
    <property type="match status" value="1"/>
</dbReference>
<evidence type="ECO:0000256" key="1">
    <source>
        <dbReference type="ARBA" id="ARBA00022801"/>
    </source>
</evidence>
<organism evidence="6 7">
    <name type="scientific">Microbaculum marinum</name>
    <dbReference type="NCBI Taxonomy" id="1764581"/>
    <lineage>
        <taxon>Bacteria</taxon>
        <taxon>Pseudomonadati</taxon>
        <taxon>Pseudomonadota</taxon>
        <taxon>Alphaproteobacteria</taxon>
        <taxon>Hyphomicrobiales</taxon>
        <taxon>Tepidamorphaceae</taxon>
        <taxon>Microbaculum</taxon>
    </lineage>
</organism>
<keyword evidence="1 6" id="KW-0378">Hydrolase</keyword>
<keyword evidence="7" id="KW-1185">Reference proteome</keyword>
<name>A0AAW9RQE2_9HYPH</name>